<sequence>MINVGVATSSRSASRSLGMQGSHHLTTSYLHRQFFENAATELVDESKKESYRPRSIYDDVPPAPLQVLSKNNHGPSLLTHQSTHTAAIAINLRRRIRPALAQVRKLRTTSMSHALTCSDMISPQRPCMTNGHAIRLTSNRMPDCSELHRVSELVRYVCLQWISILPTCTCCNGQHHFTTSTNRNRSATEQQFGRRSKEGRTLKMPPKGSTKAKAEDKPPATPEKPKAKAETATPSKTPTKTPTKRATSQSVEFKSLPKDTAGPLVPIDVSYEGNNPQAILRTKGIPYGKILKLTAENAFTLEKSVMLTDGEYAGHQAIIVRPAKPFDFMSISVEARNLVYRYYFAAKALVNGSIIIDGKRQTTKEPFAKAFADGSKQRSHPFAHHTTPNPLTPHRSTRKPSKSSTPAPSASTQPKQPHLRNTVTNIEIKTYQKTSARNALHYLSEVTTLTRLHFETGVFAEGDPIKAAKAFWNDGYKFLQAVVNRREDKDKTKAVDVLSFHKNAFLLKDDSKKDAKATKPWPETMFVPPTPSLSLLHLLIEIDTHSQNQFSSSLDVHLWGDGCHELQAEAKGYGELGAFAAWRGGDVCCASDG</sequence>
<feature type="compositionally biased region" description="Polar residues" evidence="1">
    <location>
        <begin position="179"/>
        <end position="193"/>
    </location>
</feature>
<name>M2ZJV1_PSEFD</name>
<dbReference type="HOGENOM" id="CLU_460131_0_0_1"/>
<protein>
    <submittedName>
        <fullName evidence="2">Uncharacterized protein</fullName>
    </submittedName>
</protein>
<gene>
    <name evidence="2" type="ORF">MYCFIDRAFT_177985</name>
</gene>
<feature type="compositionally biased region" description="Low complexity" evidence="1">
    <location>
        <begin position="230"/>
        <end position="247"/>
    </location>
</feature>
<evidence type="ECO:0000256" key="1">
    <source>
        <dbReference type="SAM" id="MobiDB-lite"/>
    </source>
</evidence>
<accession>M2ZJV1</accession>
<dbReference type="Proteomes" id="UP000016932">
    <property type="component" value="Unassembled WGS sequence"/>
</dbReference>
<evidence type="ECO:0000313" key="2">
    <source>
        <dbReference type="EMBL" id="EME79384.1"/>
    </source>
</evidence>
<organism evidence="2 3">
    <name type="scientific">Pseudocercospora fijiensis (strain CIRAD86)</name>
    <name type="common">Black leaf streak disease fungus</name>
    <name type="synonym">Mycosphaerella fijiensis</name>
    <dbReference type="NCBI Taxonomy" id="383855"/>
    <lineage>
        <taxon>Eukaryota</taxon>
        <taxon>Fungi</taxon>
        <taxon>Dikarya</taxon>
        <taxon>Ascomycota</taxon>
        <taxon>Pezizomycotina</taxon>
        <taxon>Dothideomycetes</taxon>
        <taxon>Dothideomycetidae</taxon>
        <taxon>Mycosphaerellales</taxon>
        <taxon>Mycosphaerellaceae</taxon>
        <taxon>Pseudocercospora</taxon>
    </lineage>
</organism>
<dbReference type="VEuPathDB" id="FungiDB:MYCFIDRAFT_177985"/>
<feature type="compositionally biased region" description="Basic and acidic residues" evidence="1">
    <location>
        <begin position="212"/>
        <end position="229"/>
    </location>
</feature>
<evidence type="ECO:0000313" key="3">
    <source>
        <dbReference type="Proteomes" id="UP000016932"/>
    </source>
</evidence>
<dbReference type="EMBL" id="KB446562">
    <property type="protein sequence ID" value="EME79384.1"/>
    <property type="molecule type" value="Genomic_DNA"/>
</dbReference>
<feature type="region of interest" description="Disordered" evidence="1">
    <location>
        <begin position="179"/>
        <end position="252"/>
    </location>
</feature>
<dbReference type="KEGG" id="pfj:MYCFIDRAFT_177985"/>
<feature type="region of interest" description="Disordered" evidence="1">
    <location>
        <begin position="371"/>
        <end position="420"/>
    </location>
</feature>
<keyword evidence="3" id="KW-1185">Reference proteome</keyword>
<reference evidence="2 3" key="1">
    <citation type="journal article" date="2012" name="PLoS Pathog.">
        <title>Diverse lifestyles and strategies of plant pathogenesis encoded in the genomes of eighteen Dothideomycetes fungi.</title>
        <authorList>
            <person name="Ohm R.A."/>
            <person name="Feau N."/>
            <person name="Henrissat B."/>
            <person name="Schoch C.L."/>
            <person name="Horwitz B.A."/>
            <person name="Barry K.W."/>
            <person name="Condon B.J."/>
            <person name="Copeland A.C."/>
            <person name="Dhillon B."/>
            <person name="Glaser F."/>
            <person name="Hesse C.N."/>
            <person name="Kosti I."/>
            <person name="LaButti K."/>
            <person name="Lindquist E.A."/>
            <person name="Lucas S."/>
            <person name="Salamov A.A."/>
            <person name="Bradshaw R.E."/>
            <person name="Ciuffetti L."/>
            <person name="Hamelin R.C."/>
            <person name="Kema G.H.J."/>
            <person name="Lawrence C."/>
            <person name="Scott J.A."/>
            <person name="Spatafora J.W."/>
            <person name="Turgeon B.G."/>
            <person name="de Wit P.J.G.M."/>
            <person name="Zhong S."/>
            <person name="Goodwin S.B."/>
            <person name="Grigoriev I.V."/>
        </authorList>
    </citation>
    <scope>NUCLEOTIDE SEQUENCE [LARGE SCALE GENOMIC DNA]</scope>
    <source>
        <strain evidence="2 3">CIRAD86</strain>
    </source>
</reference>
<feature type="compositionally biased region" description="Low complexity" evidence="1">
    <location>
        <begin position="402"/>
        <end position="412"/>
    </location>
</feature>
<dbReference type="GeneID" id="19333877"/>
<dbReference type="RefSeq" id="XP_007930108.1">
    <property type="nucleotide sequence ID" value="XM_007931917.1"/>
</dbReference>
<proteinExistence type="predicted"/>
<dbReference type="AlphaFoldDB" id="M2ZJV1"/>
<dbReference type="eggNOG" id="ENOG502RVYB">
    <property type="taxonomic scope" value="Eukaryota"/>
</dbReference>
<dbReference type="OrthoDB" id="62952at2759"/>